<accession>A0AAJ0D955</accession>
<evidence type="ECO:0000313" key="2">
    <source>
        <dbReference type="EMBL" id="KAK3045548.1"/>
    </source>
</evidence>
<dbReference type="Proteomes" id="UP001271007">
    <property type="component" value="Unassembled WGS sequence"/>
</dbReference>
<name>A0AAJ0D955_9PEZI</name>
<feature type="compositionally biased region" description="Low complexity" evidence="1">
    <location>
        <begin position="22"/>
        <end position="31"/>
    </location>
</feature>
<keyword evidence="3" id="KW-1185">Reference proteome</keyword>
<feature type="compositionally biased region" description="Polar residues" evidence="1">
    <location>
        <begin position="45"/>
        <end position="55"/>
    </location>
</feature>
<dbReference type="AlphaFoldDB" id="A0AAJ0D955"/>
<evidence type="ECO:0000313" key="3">
    <source>
        <dbReference type="Proteomes" id="UP001271007"/>
    </source>
</evidence>
<proteinExistence type="predicted"/>
<protein>
    <submittedName>
        <fullName evidence="2">Uncharacterized protein</fullName>
    </submittedName>
</protein>
<organism evidence="2 3">
    <name type="scientific">Extremus antarcticus</name>
    <dbReference type="NCBI Taxonomy" id="702011"/>
    <lineage>
        <taxon>Eukaryota</taxon>
        <taxon>Fungi</taxon>
        <taxon>Dikarya</taxon>
        <taxon>Ascomycota</taxon>
        <taxon>Pezizomycotina</taxon>
        <taxon>Dothideomycetes</taxon>
        <taxon>Dothideomycetidae</taxon>
        <taxon>Mycosphaerellales</taxon>
        <taxon>Extremaceae</taxon>
        <taxon>Extremus</taxon>
    </lineage>
</organism>
<evidence type="ECO:0000256" key="1">
    <source>
        <dbReference type="SAM" id="MobiDB-lite"/>
    </source>
</evidence>
<dbReference type="EMBL" id="JAWDJX010000204">
    <property type="protein sequence ID" value="KAK3045548.1"/>
    <property type="molecule type" value="Genomic_DNA"/>
</dbReference>
<reference evidence="2" key="1">
    <citation type="submission" date="2023-04" db="EMBL/GenBank/DDBJ databases">
        <title>Black Yeasts Isolated from many extreme environments.</title>
        <authorList>
            <person name="Coleine C."/>
            <person name="Stajich J.E."/>
            <person name="Selbmann L."/>
        </authorList>
    </citation>
    <scope>NUCLEOTIDE SEQUENCE</scope>
    <source>
        <strain evidence="2">CCFEE 5312</strain>
    </source>
</reference>
<feature type="region of interest" description="Disordered" evidence="1">
    <location>
        <begin position="87"/>
        <end position="120"/>
    </location>
</feature>
<gene>
    <name evidence="2" type="ORF">LTR09_012880</name>
</gene>
<feature type="region of interest" description="Disordered" evidence="1">
    <location>
        <begin position="1"/>
        <end position="75"/>
    </location>
</feature>
<comment type="caution">
    <text evidence="2">The sequence shown here is derived from an EMBL/GenBank/DDBJ whole genome shotgun (WGS) entry which is preliminary data.</text>
</comment>
<sequence>MNVAPSKSTPVAFPVAPPAAPDAPSDALSKPAPDETPTEEIRNSVPRTLRNSTSPYAAGGSGTNVNDGSSAKGRPAMIGLGLKRAGAEVDLEASSQSAKKLKVQAEPSTASPAAFAEPEH</sequence>